<dbReference type="AlphaFoldDB" id="A0AAD3DC08"/>
<comment type="caution">
    <text evidence="3">The sequence shown here is derived from an EMBL/GenBank/DDBJ whole genome shotgun (WGS) entry which is preliminary data.</text>
</comment>
<dbReference type="PANTHER" id="PTHR12790">
    <property type="entry name" value="TRANSCRIPTION INITIATION FACTOR IA RRN3"/>
    <property type="match status" value="1"/>
</dbReference>
<feature type="compositionally biased region" description="Basic and acidic residues" evidence="2">
    <location>
        <begin position="24"/>
        <end position="35"/>
    </location>
</feature>
<evidence type="ECO:0000256" key="2">
    <source>
        <dbReference type="SAM" id="MobiDB-lite"/>
    </source>
</evidence>
<evidence type="ECO:0000256" key="1">
    <source>
        <dbReference type="ARBA" id="ARBA00010098"/>
    </source>
</evidence>
<dbReference type="PANTHER" id="PTHR12790:SF0">
    <property type="entry name" value="RNA POLYMERASE I-SPECIFIC TRANSCRIPTION INITIATION FACTOR RRN3-RELATED"/>
    <property type="match status" value="1"/>
</dbReference>
<organism evidence="3 4">
    <name type="scientific">Chaetoceros tenuissimus</name>
    <dbReference type="NCBI Taxonomy" id="426638"/>
    <lineage>
        <taxon>Eukaryota</taxon>
        <taxon>Sar</taxon>
        <taxon>Stramenopiles</taxon>
        <taxon>Ochrophyta</taxon>
        <taxon>Bacillariophyta</taxon>
        <taxon>Coscinodiscophyceae</taxon>
        <taxon>Chaetocerotophycidae</taxon>
        <taxon>Chaetocerotales</taxon>
        <taxon>Chaetocerotaceae</taxon>
        <taxon>Chaetoceros</taxon>
    </lineage>
</organism>
<evidence type="ECO:0000313" key="4">
    <source>
        <dbReference type="Proteomes" id="UP001054902"/>
    </source>
</evidence>
<comment type="similarity">
    <text evidence="1">Belongs to the RRN3 family.</text>
</comment>
<gene>
    <name evidence="3" type="ORF">CTEN210_17683</name>
</gene>
<accession>A0AAD3DC08</accession>
<proteinExistence type="inferred from homology"/>
<feature type="region of interest" description="Disordered" evidence="2">
    <location>
        <begin position="714"/>
        <end position="752"/>
    </location>
</feature>
<dbReference type="GO" id="GO:0001181">
    <property type="term" value="F:RNA polymerase I general transcription initiation factor activity"/>
    <property type="evidence" value="ECO:0007669"/>
    <property type="project" value="InterPro"/>
</dbReference>
<dbReference type="GO" id="GO:0006361">
    <property type="term" value="P:transcription initiation at RNA polymerase I promoter"/>
    <property type="evidence" value="ECO:0007669"/>
    <property type="project" value="InterPro"/>
</dbReference>
<dbReference type="InterPro" id="IPR007991">
    <property type="entry name" value="RNA_pol_I_trans_ini_fac_RRN3"/>
</dbReference>
<dbReference type="GO" id="GO:0001042">
    <property type="term" value="F:RNA polymerase I core binding"/>
    <property type="evidence" value="ECO:0007669"/>
    <property type="project" value="TreeGrafter"/>
</dbReference>
<feature type="compositionally biased region" description="Acidic residues" evidence="2">
    <location>
        <begin position="730"/>
        <end position="751"/>
    </location>
</feature>
<keyword evidence="4" id="KW-1185">Reference proteome</keyword>
<feature type="region of interest" description="Disordered" evidence="2">
    <location>
        <begin position="1"/>
        <end position="35"/>
    </location>
</feature>
<dbReference type="GO" id="GO:0005634">
    <property type="term" value="C:nucleus"/>
    <property type="evidence" value="ECO:0007669"/>
    <property type="project" value="TreeGrafter"/>
</dbReference>
<dbReference type="EMBL" id="BLLK01000072">
    <property type="protein sequence ID" value="GFH61207.1"/>
    <property type="molecule type" value="Genomic_DNA"/>
</dbReference>
<name>A0AAD3DC08_9STRA</name>
<evidence type="ECO:0000313" key="3">
    <source>
        <dbReference type="EMBL" id="GFH61207.1"/>
    </source>
</evidence>
<sequence length="813" mass="91626">MTNINEGVLAQSQETVDLEQSMESAKHDADADQSQLHEDADEDFISWSACTSMDWAFVPKSDLPVKEEYDPVEKFVYDAMRARSTNPFTDAEQQKTSVLGYKAILDLFKQQDDLSMLTKIFLAFRTSGGGRTLGMMIADSKRHAALFHLIFKMDPFTSEEKSASSSDKMLADAYLNFVIAIVSANSIFLTPAMNMLWRCLQNTDAVTDADKQLIIHKDDSKSKEEIETIVKEQFERNSRLHGTLMKILELVPKANSEIYPLLASSFPFKLKPLATQANYMKQCFIVLNYVPTARQNVLELCLDKCLEIDVEIRIAQDGKVDIDDTKEDDDLFIMDEETGTTKETPLEIENRTVDEMAEKLDTLMYLTFQNLAAKLISTQDLYKMIIPAFDSVILTTHRSKFVQFVIFFLCGLDNDADGNKQASNENDDENTQNILSREFAAKLIDLVLDPLNPSINRQSAACYLASFVSRSKAVCISTACEAVSAILRFAEAYMDTYHTEALARNARRGATAGFGSGLQSNSSKVSTHSLFYTVCQAAFYIMCFRGKQCIQYHKKAIDYHSSLDNHVENEDDESHILLYPESSFIDISSKRWTRLASHHLNPLKYCLESVRGEFLLLSDRFELIDAETLNKLIIEDRKMASGNKTGSQGKKPTAIRTAATLEKKRMTGGVGGLGRGSNPLDSFFPFDPYLLRRSYFFVEPYYRHWIGSLADDPSFQESDDESIANSVPDESLEIEGESDFEDSDEDEEDSVDHEQSLVEATEVTAMSLTSTTCSFFQEDESDNEITAEDMAVPADTWVKELKRARALSIEDCW</sequence>
<dbReference type="Pfam" id="PF05327">
    <property type="entry name" value="RRN3"/>
    <property type="match status" value="2"/>
</dbReference>
<reference evidence="3 4" key="1">
    <citation type="journal article" date="2021" name="Sci. Rep.">
        <title>The genome of the diatom Chaetoceros tenuissimus carries an ancient integrated fragment of an extant virus.</title>
        <authorList>
            <person name="Hongo Y."/>
            <person name="Kimura K."/>
            <person name="Takaki Y."/>
            <person name="Yoshida Y."/>
            <person name="Baba S."/>
            <person name="Kobayashi G."/>
            <person name="Nagasaki K."/>
            <person name="Hano T."/>
            <person name="Tomaru Y."/>
        </authorList>
    </citation>
    <scope>NUCLEOTIDE SEQUENCE [LARGE SCALE GENOMIC DNA]</scope>
    <source>
        <strain evidence="3 4">NIES-3715</strain>
    </source>
</reference>
<protein>
    <recommendedName>
        <fullName evidence="5">RNA polymerase I-specific transcription initiation factor RRN3</fullName>
    </recommendedName>
</protein>
<evidence type="ECO:0008006" key="5">
    <source>
        <dbReference type="Google" id="ProtNLM"/>
    </source>
</evidence>
<feature type="compositionally biased region" description="Polar residues" evidence="2">
    <location>
        <begin position="1"/>
        <end position="15"/>
    </location>
</feature>
<dbReference type="Proteomes" id="UP001054902">
    <property type="component" value="Unassembled WGS sequence"/>
</dbReference>